<dbReference type="Proteomes" id="UP000275385">
    <property type="component" value="Unassembled WGS sequence"/>
</dbReference>
<protein>
    <recommendedName>
        <fullName evidence="14">P-loop containing nucleoside triphosphate hydrolase protein</fullName>
    </recommendedName>
</protein>
<keyword evidence="3 9" id="KW-0812">Transmembrane</keyword>
<feature type="transmembrane region" description="Helical" evidence="9">
    <location>
        <begin position="299"/>
        <end position="324"/>
    </location>
</feature>
<keyword evidence="2" id="KW-0813">Transport</keyword>
<feature type="domain" description="ABC transmembrane type-1" evidence="11">
    <location>
        <begin position="932"/>
        <end position="1210"/>
    </location>
</feature>
<dbReference type="PROSITE" id="PS50929">
    <property type="entry name" value="ABC_TM1F"/>
    <property type="match status" value="2"/>
</dbReference>
<dbReference type="STRING" id="177199.A0A420Y615"/>
<keyword evidence="13" id="KW-1185">Reference proteome</keyword>
<gene>
    <name evidence="12" type="ORF">DL546_003371</name>
</gene>
<feature type="transmembrane region" description="Helical" evidence="9">
    <location>
        <begin position="1057"/>
        <end position="1084"/>
    </location>
</feature>
<dbReference type="InterPro" id="IPR011527">
    <property type="entry name" value="ABC1_TM_dom"/>
</dbReference>
<dbReference type="GO" id="GO:0016887">
    <property type="term" value="F:ATP hydrolysis activity"/>
    <property type="evidence" value="ECO:0007669"/>
    <property type="project" value="InterPro"/>
</dbReference>
<dbReference type="InterPro" id="IPR003593">
    <property type="entry name" value="AAA+_ATPase"/>
</dbReference>
<dbReference type="InterPro" id="IPR017871">
    <property type="entry name" value="ABC_transporter-like_CS"/>
</dbReference>
<dbReference type="PROSITE" id="PS50893">
    <property type="entry name" value="ABC_TRANSPORTER_2"/>
    <property type="match status" value="2"/>
</dbReference>
<dbReference type="EMBL" id="QVQW01000044">
    <property type="protein sequence ID" value="RKU43322.1"/>
    <property type="molecule type" value="Genomic_DNA"/>
</dbReference>
<feature type="domain" description="ABC transporter" evidence="10">
    <location>
        <begin position="635"/>
        <end position="858"/>
    </location>
</feature>
<feature type="domain" description="ABC transporter" evidence="10">
    <location>
        <begin position="1254"/>
        <end position="1501"/>
    </location>
</feature>
<reference evidence="12 13" key="1">
    <citation type="submission" date="2018-08" db="EMBL/GenBank/DDBJ databases">
        <title>Draft genome of the lignicolous fungus Coniochaeta pulveracea.</title>
        <authorList>
            <person name="Borstlap C.J."/>
            <person name="De Witt R.N."/>
            <person name="Botha A."/>
            <person name="Volschenk H."/>
        </authorList>
    </citation>
    <scope>NUCLEOTIDE SEQUENCE [LARGE SCALE GENOMIC DNA]</scope>
    <source>
        <strain evidence="12 13">CAB683</strain>
    </source>
</reference>
<feature type="transmembrane region" description="Helical" evidence="9">
    <location>
        <begin position="466"/>
        <end position="485"/>
    </location>
</feature>
<dbReference type="PROSITE" id="PS00211">
    <property type="entry name" value="ABC_TRANSPORTER_1"/>
    <property type="match status" value="1"/>
</dbReference>
<dbReference type="CDD" id="cd03244">
    <property type="entry name" value="ABCC_MRP_domain2"/>
    <property type="match status" value="1"/>
</dbReference>
<dbReference type="CDD" id="cd03250">
    <property type="entry name" value="ABCC_MRP_domain1"/>
    <property type="match status" value="1"/>
</dbReference>
<keyword evidence="4" id="KW-0677">Repeat</keyword>
<keyword evidence="7 9" id="KW-1133">Transmembrane helix</keyword>
<evidence type="ECO:0000313" key="13">
    <source>
        <dbReference type="Proteomes" id="UP000275385"/>
    </source>
</evidence>
<comment type="subcellular location">
    <subcellularLocation>
        <location evidence="1">Membrane</location>
        <topology evidence="1">Multi-pass membrane protein</topology>
    </subcellularLocation>
</comment>
<evidence type="ECO:0000256" key="3">
    <source>
        <dbReference type="ARBA" id="ARBA00022692"/>
    </source>
</evidence>
<evidence type="ECO:0000256" key="6">
    <source>
        <dbReference type="ARBA" id="ARBA00022840"/>
    </source>
</evidence>
<evidence type="ECO:0000259" key="11">
    <source>
        <dbReference type="PROSITE" id="PS50929"/>
    </source>
</evidence>
<dbReference type="Gene3D" id="1.20.1560.10">
    <property type="entry name" value="ABC transporter type 1, transmembrane domain"/>
    <property type="match status" value="2"/>
</dbReference>
<dbReference type="InterPro" id="IPR050173">
    <property type="entry name" value="ABC_transporter_C-like"/>
</dbReference>
<dbReference type="FunFam" id="1.20.1560.10:FF:000013">
    <property type="entry name" value="ABC transporter C family member 2"/>
    <property type="match status" value="1"/>
</dbReference>
<evidence type="ECO:0000256" key="9">
    <source>
        <dbReference type="SAM" id="Phobius"/>
    </source>
</evidence>
<keyword evidence="5" id="KW-0547">Nucleotide-binding</keyword>
<feature type="transmembrane region" description="Helical" evidence="9">
    <location>
        <begin position="550"/>
        <end position="574"/>
    </location>
</feature>
<dbReference type="GO" id="GO:0140359">
    <property type="term" value="F:ABC-type transporter activity"/>
    <property type="evidence" value="ECO:0007669"/>
    <property type="project" value="InterPro"/>
</dbReference>
<evidence type="ECO:0000313" key="12">
    <source>
        <dbReference type="EMBL" id="RKU43322.1"/>
    </source>
</evidence>
<keyword evidence="6" id="KW-0067">ATP-binding</keyword>
<evidence type="ECO:0000256" key="4">
    <source>
        <dbReference type="ARBA" id="ARBA00022737"/>
    </source>
</evidence>
<dbReference type="SUPFAM" id="SSF90123">
    <property type="entry name" value="ABC transporter transmembrane region"/>
    <property type="match status" value="2"/>
</dbReference>
<dbReference type="FunFam" id="3.40.50.300:FF:000838">
    <property type="entry name" value="ABC multidrug transporter (Eurofung)"/>
    <property type="match status" value="1"/>
</dbReference>
<evidence type="ECO:0000256" key="7">
    <source>
        <dbReference type="ARBA" id="ARBA00022989"/>
    </source>
</evidence>
<evidence type="ECO:0000256" key="8">
    <source>
        <dbReference type="ARBA" id="ARBA00023136"/>
    </source>
</evidence>
<dbReference type="GO" id="GO:0016020">
    <property type="term" value="C:membrane"/>
    <property type="evidence" value="ECO:0007669"/>
    <property type="project" value="UniProtKB-SubCell"/>
</dbReference>
<accession>A0A420Y615</accession>
<dbReference type="SMART" id="SM00382">
    <property type="entry name" value="AAA"/>
    <property type="match status" value="2"/>
</dbReference>
<dbReference type="PANTHER" id="PTHR24223">
    <property type="entry name" value="ATP-BINDING CASSETTE SUB-FAMILY C"/>
    <property type="match status" value="1"/>
</dbReference>
<dbReference type="Pfam" id="PF00664">
    <property type="entry name" value="ABC_membrane"/>
    <property type="match status" value="2"/>
</dbReference>
<dbReference type="InterPro" id="IPR036640">
    <property type="entry name" value="ABC1_TM_sf"/>
</dbReference>
<keyword evidence="8 9" id="KW-0472">Membrane</keyword>
<feature type="domain" description="ABC transmembrane type-1" evidence="11">
    <location>
        <begin position="299"/>
        <end position="567"/>
    </location>
</feature>
<evidence type="ECO:0000256" key="1">
    <source>
        <dbReference type="ARBA" id="ARBA00004141"/>
    </source>
</evidence>
<dbReference type="PANTHER" id="PTHR24223:SF356">
    <property type="entry name" value="ATP-BINDING CASSETTE TRANSPORTER ABC4"/>
    <property type="match status" value="1"/>
</dbReference>
<dbReference type="GO" id="GO:0005737">
    <property type="term" value="C:cytoplasm"/>
    <property type="evidence" value="ECO:0007669"/>
    <property type="project" value="UniProtKB-ARBA"/>
</dbReference>
<dbReference type="Pfam" id="PF00005">
    <property type="entry name" value="ABC_tran"/>
    <property type="match status" value="2"/>
</dbReference>
<dbReference type="CDD" id="cd18604">
    <property type="entry name" value="ABC_6TM_VMR1_D2_like"/>
    <property type="match status" value="1"/>
</dbReference>
<feature type="transmembrane region" description="Helical" evidence="9">
    <location>
        <begin position="921"/>
        <end position="950"/>
    </location>
</feature>
<comment type="caution">
    <text evidence="12">The sequence shown here is derived from an EMBL/GenBank/DDBJ whole genome shotgun (WGS) entry which is preliminary data.</text>
</comment>
<evidence type="ECO:0000256" key="5">
    <source>
        <dbReference type="ARBA" id="ARBA00022741"/>
    </source>
</evidence>
<organism evidence="12 13">
    <name type="scientific">Coniochaeta pulveracea</name>
    <dbReference type="NCBI Taxonomy" id="177199"/>
    <lineage>
        <taxon>Eukaryota</taxon>
        <taxon>Fungi</taxon>
        <taxon>Dikarya</taxon>
        <taxon>Ascomycota</taxon>
        <taxon>Pezizomycotina</taxon>
        <taxon>Sordariomycetes</taxon>
        <taxon>Sordariomycetidae</taxon>
        <taxon>Coniochaetales</taxon>
        <taxon>Coniochaetaceae</taxon>
        <taxon>Coniochaeta</taxon>
    </lineage>
</organism>
<dbReference type="SUPFAM" id="SSF52540">
    <property type="entry name" value="P-loop containing nucleoside triphosphate hydrolases"/>
    <property type="match status" value="2"/>
</dbReference>
<sequence length="1518" mass="167439">MDLSILQIPLDAFGVSQVPTDRESSRRVLWQDRTRDASRLVAEGNFHLACIVLSLTFLLARLLRAYVARRRRDGLEILGQTPKWATESNATPYAFALLHIGAAAAALSLSLELGIRKGVWKEAAALGYLFILDILRFATRDGKWRSAINRNVNAIAFAITWLEVVQLLLPLAVIGPREYPSTIESVKLFCLVSILFIASISPHPPPEREDAIEDANLSGTGPLSPEQTSSWFSSYISYGWLTYLIFRGFSSDLSLDDLPPLPSYDAPMLWLTRVVAARMRVGKTMHALLTIFRQNIKTIVFWAVLTATVEYVAAFAMFNLLAYLENPDSDRSVVHPLVWIALLFLGPMARSICYQRAIFWSTRLLVRVKVTIIQDVFQRMLWARVDNSLQMHAGTVHLYESQDLHMAEETPLDCPPGSGSTSIKTESLVSYDADAISSASDMFYAFTASAVSTAIAMTFLYQLLGWPSLLGIIVLLALTPFPALFSQRLSRLHSHVMETTDARLSRISEYLNSIRTLKYFAWESVVSDSINSIRLTEQQRIWKRNLTSMLVSMTGDMLSLVSLLAMFSSLVLFTDKPLRAPMAFTALAITETLRTQYVWLAKVAQWVAQGRESVRRVDRFFDATVEKNHHPDGPPAFVNATFRLSPTAEFRLRNLSISFKEKALNVITGPTGSGKSSILLSLLGETIHEFGSATCPPDVAYVPQTAWLQNSTVRHNILFYSPYDEARYNATLHACDLDNDLSALPLGDLTQVGERGSTLSGGQKQRISLARALYSSASTLLLDDIFSALDTHTTSRIYKRCFESDMVADRTVILVSHFSAAVADADLLIALDHGAVSFMRSENKERREGSNLGVVQDAVTVTGEGEVAISTSSSSTGVPPEEDVLLEVLPRTSEVSPGFGEIEHHEQRASGRVPRKMIVKYMYLFGGYPAAVLTVLGALLVQLAYFSIIFWLSTWTSVTARDEDPAKARLYLAVYIGTVLAFVALQVVNNFNFQRGGWQAAKTMHQRLVSAVVHAPIGWFDRTPVGHILNRFGLDVQSMDSVLVDWLRMTIDNGLRFLLRLASIASIMPIFALPAGIFCMIGFATGELYTRAEISVKRLSAVRFSPLFSHFSDSAAGLAVIRGRKGMDARFQRILADKVAMYMRACEAQYNLNRWVSVRSDACAATIAAAAGCIAYYKSGSAGLVGFSLTNAIGLSQTILTLVRNMNELEVELNSFQRISEYAELEPEESPELEAALVKKNGNVPLSWPTSGRVEFHNVTARYSASRHNVLQDIDFTSRPGERIAIIGRTGSGKSSLALSLLRSTQVASGKILVDGVDIGNVPIRRLRESIGLIPQEAVLFSGDVQFNLDPEGKLSETELQSVLAACSLMQSGSGHSHQQAPGNKSSITSLSVHTPVAAGGKNFSNGQRQILGLARAICRRSKVVIMDEATSSVDQETDTRMQSLIRTEFAGSTIITIAHRLRTIMDFDRVIVMGEGRILEMGSPAELIKNEGLFWDMLRNTGEFDELVALAKVAVEV</sequence>
<name>A0A420Y615_9PEZI</name>
<dbReference type="InterPro" id="IPR027417">
    <property type="entry name" value="P-loop_NTPase"/>
</dbReference>
<dbReference type="OrthoDB" id="6500128at2759"/>
<dbReference type="InterPro" id="IPR003439">
    <property type="entry name" value="ABC_transporter-like_ATP-bd"/>
</dbReference>
<proteinExistence type="predicted"/>
<dbReference type="GO" id="GO:0005524">
    <property type="term" value="F:ATP binding"/>
    <property type="evidence" value="ECO:0007669"/>
    <property type="project" value="UniProtKB-KW"/>
</dbReference>
<dbReference type="Gene3D" id="3.40.50.300">
    <property type="entry name" value="P-loop containing nucleotide triphosphate hydrolases"/>
    <property type="match status" value="2"/>
</dbReference>
<evidence type="ECO:0000259" key="10">
    <source>
        <dbReference type="PROSITE" id="PS50893"/>
    </source>
</evidence>
<evidence type="ECO:0000256" key="2">
    <source>
        <dbReference type="ARBA" id="ARBA00022448"/>
    </source>
</evidence>
<dbReference type="CDD" id="cd18596">
    <property type="entry name" value="ABC_6TM_VMR1_D1_like"/>
    <property type="match status" value="1"/>
</dbReference>
<evidence type="ECO:0008006" key="14">
    <source>
        <dbReference type="Google" id="ProtNLM"/>
    </source>
</evidence>
<feature type="transmembrane region" description="Helical" evidence="9">
    <location>
        <begin position="336"/>
        <end position="353"/>
    </location>
</feature>
<feature type="transmembrane region" description="Helical" evidence="9">
    <location>
        <begin position="46"/>
        <end position="63"/>
    </location>
</feature>
<feature type="transmembrane region" description="Helical" evidence="9">
    <location>
        <begin position="970"/>
        <end position="988"/>
    </location>
</feature>